<organism evidence="7 8">
    <name type="scientific">Nesidiocoris tenuis</name>
    <dbReference type="NCBI Taxonomy" id="355587"/>
    <lineage>
        <taxon>Eukaryota</taxon>
        <taxon>Metazoa</taxon>
        <taxon>Ecdysozoa</taxon>
        <taxon>Arthropoda</taxon>
        <taxon>Hexapoda</taxon>
        <taxon>Insecta</taxon>
        <taxon>Pterygota</taxon>
        <taxon>Neoptera</taxon>
        <taxon>Paraneoptera</taxon>
        <taxon>Hemiptera</taxon>
        <taxon>Heteroptera</taxon>
        <taxon>Panheteroptera</taxon>
        <taxon>Cimicomorpha</taxon>
        <taxon>Miridae</taxon>
        <taxon>Dicyphina</taxon>
        <taxon>Nesidiocoris</taxon>
    </lineage>
</organism>
<keyword evidence="2 5" id="KW-0812">Transmembrane</keyword>
<feature type="domain" description="SUN" evidence="6">
    <location>
        <begin position="93"/>
        <end position="260"/>
    </location>
</feature>
<dbReference type="Gene3D" id="2.60.120.260">
    <property type="entry name" value="Galactose-binding domain-like"/>
    <property type="match status" value="1"/>
</dbReference>
<evidence type="ECO:0000313" key="7">
    <source>
        <dbReference type="EMBL" id="BES99696.1"/>
    </source>
</evidence>
<gene>
    <name evidence="7" type="ORF">NTJ_12513</name>
</gene>
<keyword evidence="4 5" id="KW-0472">Membrane</keyword>
<keyword evidence="8" id="KW-1185">Reference proteome</keyword>
<protein>
    <recommendedName>
        <fullName evidence="6">SUN domain-containing protein</fullName>
    </recommendedName>
</protein>
<evidence type="ECO:0000256" key="1">
    <source>
        <dbReference type="ARBA" id="ARBA00004370"/>
    </source>
</evidence>
<name>A0ABN7B5L2_9HEMI</name>
<evidence type="ECO:0000256" key="2">
    <source>
        <dbReference type="ARBA" id="ARBA00022692"/>
    </source>
</evidence>
<keyword evidence="3 5" id="KW-1133">Transmembrane helix</keyword>
<evidence type="ECO:0000256" key="4">
    <source>
        <dbReference type="ARBA" id="ARBA00023136"/>
    </source>
</evidence>
<dbReference type="PANTHER" id="PTHR12911">
    <property type="entry name" value="SAD1/UNC-84-LIKE PROTEIN-RELATED"/>
    <property type="match status" value="1"/>
</dbReference>
<dbReference type="Proteomes" id="UP001307889">
    <property type="component" value="Chromosome 10"/>
</dbReference>
<comment type="subcellular location">
    <subcellularLocation>
        <location evidence="1">Membrane</location>
    </subcellularLocation>
</comment>
<evidence type="ECO:0000313" key="8">
    <source>
        <dbReference type="Proteomes" id="UP001307889"/>
    </source>
</evidence>
<accession>A0ABN7B5L2</accession>
<sequence>MCMRTLKKILFHVSIGLLTVFLIVYFAASFRGADRDALKKRVSKGIGEMKVRLSACIDKALKTVGQCNRKVDYSDQFDDDLTQRIFEEEMRKFTMDRTGMTDFAMKFLGGTIVSSSYQAHDFGQAASGLLDPSSILEPDAFPGDCWAFAGSKADVVIRLFARIHVQNVTLEHIPPYISPTGDIKSAPRLFSVVGLDDPAADQGHSFGSYLYREGGPAVQTFPVQHPSDATFQFVRIYFQENHGNDKFTCVYRIRIHGERASAVILPPI</sequence>
<dbReference type="PANTHER" id="PTHR12911:SF8">
    <property type="entry name" value="KLAROID PROTEIN-RELATED"/>
    <property type="match status" value="1"/>
</dbReference>
<evidence type="ECO:0000259" key="6">
    <source>
        <dbReference type="PROSITE" id="PS51469"/>
    </source>
</evidence>
<dbReference type="PROSITE" id="PS51469">
    <property type="entry name" value="SUN"/>
    <property type="match status" value="1"/>
</dbReference>
<evidence type="ECO:0000256" key="3">
    <source>
        <dbReference type="ARBA" id="ARBA00022989"/>
    </source>
</evidence>
<dbReference type="InterPro" id="IPR012919">
    <property type="entry name" value="SUN_dom"/>
</dbReference>
<feature type="transmembrane region" description="Helical" evidence="5">
    <location>
        <begin position="9"/>
        <end position="28"/>
    </location>
</feature>
<dbReference type="EMBL" id="AP028918">
    <property type="protein sequence ID" value="BES99696.1"/>
    <property type="molecule type" value="Genomic_DNA"/>
</dbReference>
<dbReference type="Pfam" id="PF07738">
    <property type="entry name" value="Sad1_UNC"/>
    <property type="match status" value="1"/>
</dbReference>
<dbReference type="InterPro" id="IPR045119">
    <property type="entry name" value="SUN1-5"/>
</dbReference>
<proteinExistence type="predicted"/>
<evidence type="ECO:0000256" key="5">
    <source>
        <dbReference type="SAM" id="Phobius"/>
    </source>
</evidence>
<reference evidence="7 8" key="1">
    <citation type="submission" date="2023-09" db="EMBL/GenBank/DDBJ databases">
        <title>Nesidiocoris tenuis whole genome shotgun sequence.</title>
        <authorList>
            <person name="Shibata T."/>
            <person name="Shimoda M."/>
            <person name="Kobayashi T."/>
            <person name="Uehara T."/>
        </authorList>
    </citation>
    <scope>NUCLEOTIDE SEQUENCE [LARGE SCALE GENOMIC DNA]</scope>
    <source>
        <strain evidence="7 8">Japan</strain>
    </source>
</reference>